<evidence type="ECO:0000313" key="8">
    <source>
        <dbReference type="Proteomes" id="UP000023152"/>
    </source>
</evidence>
<dbReference type="GO" id="GO:0022857">
    <property type="term" value="F:transmembrane transporter activity"/>
    <property type="evidence" value="ECO:0007669"/>
    <property type="project" value="InterPro"/>
</dbReference>
<evidence type="ECO:0000256" key="4">
    <source>
        <dbReference type="ARBA" id="ARBA00022989"/>
    </source>
</evidence>
<evidence type="ECO:0000256" key="6">
    <source>
        <dbReference type="SAM" id="Phobius"/>
    </source>
</evidence>
<keyword evidence="8" id="KW-1185">Reference proteome</keyword>
<comment type="subcellular location">
    <subcellularLocation>
        <location evidence="1">Membrane</location>
        <topology evidence="1">Multi-pass membrane protein</topology>
    </subcellularLocation>
</comment>
<dbReference type="AlphaFoldDB" id="X6M2L5"/>
<comment type="caution">
    <text evidence="7">The sequence shown here is derived from an EMBL/GenBank/DDBJ whole genome shotgun (WGS) entry which is preliminary data.</text>
</comment>
<dbReference type="Gene3D" id="1.20.1250.20">
    <property type="entry name" value="MFS general substrate transporter like domains"/>
    <property type="match status" value="1"/>
</dbReference>
<keyword evidence="5 6" id="KW-0472">Membrane</keyword>
<evidence type="ECO:0000256" key="2">
    <source>
        <dbReference type="ARBA" id="ARBA00005982"/>
    </source>
</evidence>
<evidence type="ECO:0000313" key="7">
    <source>
        <dbReference type="EMBL" id="ETO07667.1"/>
    </source>
</evidence>
<dbReference type="EMBL" id="ASPP01025880">
    <property type="protein sequence ID" value="ETO07667.1"/>
    <property type="molecule type" value="Genomic_DNA"/>
</dbReference>
<dbReference type="Proteomes" id="UP000023152">
    <property type="component" value="Unassembled WGS sequence"/>
</dbReference>
<dbReference type="Pfam" id="PF00854">
    <property type="entry name" value="PTR2"/>
    <property type="match status" value="1"/>
</dbReference>
<organism evidence="7 8">
    <name type="scientific">Reticulomyxa filosa</name>
    <dbReference type="NCBI Taxonomy" id="46433"/>
    <lineage>
        <taxon>Eukaryota</taxon>
        <taxon>Sar</taxon>
        <taxon>Rhizaria</taxon>
        <taxon>Retaria</taxon>
        <taxon>Foraminifera</taxon>
        <taxon>Monothalamids</taxon>
        <taxon>Reticulomyxidae</taxon>
        <taxon>Reticulomyxa</taxon>
    </lineage>
</organism>
<keyword evidence="4 6" id="KW-1133">Transmembrane helix</keyword>
<dbReference type="GO" id="GO:0016020">
    <property type="term" value="C:membrane"/>
    <property type="evidence" value="ECO:0007669"/>
    <property type="project" value="UniProtKB-SubCell"/>
</dbReference>
<keyword evidence="3 6" id="KW-0812">Transmembrane</keyword>
<evidence type="ECO:0000256" key="3">
    <source>
        <dbReference type="ARBA" id="ARBA00022692"/>
    </source>
</evidence>
<evidence type="ECO:0000256" key="1">
    <source>
        <dbReference type="ARBA" id="ARBA00004141"/>
    </source>
</evidence>
<comment type="similarity">
    <text evidence="2">Belongs to the major facilitator superfamily. Proton-dependent oligopeptide transporter (POT/PTR) (TC 2.A.17) family.</text>
</comment>
<gene>
    <name evidence="7" type="ORF">RFI_29723</name>
</gene>
<dbReference type="PANTHER" id="PTHR11654">
    <property type="entry name" value="OLIGOPEPTIDE TRANSPORTER-RELATED"/>
    <property type="match status" value="1"/>
</dbReference>
<evidence type="ECO:0000256" key="5">
    <source>
        <dbReference type="ARBA" id="ARBA00023136"/>
    </source>
</evidence>
<accession>X6M2L5</accession>
<protein>
    <submittedName>
        <fullName evidence="7">Uncharacterized protein</fullName>
    </submittedName>
</protein>
<feature type="transmembrane region" description="Helical" evidence="6">
    <location>
        <begin position="114"/>
        <end position="132"/>
    </location>
</feature>
<proteinExistence type="inferred from homology"/>
<feature type="transmembrane region" description="Helical" evidence="6">
    <location>
        <begin position="37"/>
        <end position="57"/>
    </location>
</feature>
<dbReference type="InterPro" id="IPR000109">
    <property type="entry name" value="POT_fam"/>
</dbReference>
<sequence>KKESIKHWLDKSKKENGGTFDNETVEEVKQIYKVFPFALYQISYYMVTCSLPTFLIAQGCQMDYNIKGFAIPVALISIGDILIILILIPILEKKIYPYLQKYYKCKITTLKRTIIGYFFAIITMIIAGIVEIKRKNSNTIKNRSSKCDDNIPVHNFSLFYLFIISCLLGMSEVFTNVAGLEYFYTDL</sequence>
<name>X6M2L5_RETFI</name>
<reference evidence="7 8" key="1">
    <citation type="journal article" date="2013" name="Curr. Biol.">
        <title>The Genome of the Foraminiferan Reticulomyxa filosa.</title>
        <authorList>
            <person name="Glockner G."/>
            <person name="Hulsmann N."/>
            <person name="Schleicher M."/>
            <person name="Noegel A.A."/>
            <person name="Eichinger L."/>
            <person name="Gallinger C."/>
            <person name="Pawlowski J."/>
            <person name="Sierra R."/>
            <person name="Euteneuer U."/>
            <person name="Pillet L."/>
            <person name="Moustafa A."/>
            <person name="Platzer M."/>
            <person name="Groth M."/>
            <person name="Szafranski K."/>
            <person name="Schliwa M."/>
        </authorList>
    </citation>
    <scope>NUCLEOTIDE SEQUENCE [LARGE SCALE GENOMIC DNA]</scope>
</reference>
<feature type="transmembrane region" description="Helical" evidence="6">
    <location>
        <begin position="69"/>
        <end position="91"/>
    </location>
</feature>
<dbReference type="OrthoDB" id="8904098at2759"/>
<feature type="transmembrane region" description="Helical" evidence="6">
    <location>
        <begin position="153"/>
        <end position="174"/>
    </location>
</feature>
<dbReference type="InterPro" id="IPR036259">
    <property type="entry name" value="MFS_trans_sf"/>
</dbReference>
<feature type="non-terminal residue" evidence="7">
    <location>
        <position position="1"/>
    </location>
</feature>